<dbReference type="InterPro" id="IPR043720">
    <property type="entry name" value="DUF5661"/>
</dbReference>
<name>A0ABR6WRG8_9FIRM</name>
<proteinExistence type="predicted"/>
<gene>
    <name evidence="1" type="ORF">GH808_01490</name>
</gene>
<dbReference type="RefSeq" id="WP_186841042.1">
    <property type="nucleotide sequence ID" value="NZ_WJBC01000002.1"/>
</dbReference>
<keyword evidence="2" id="KW-1185">Reference proteome</keyword>
<comment type="caution">
    <text evidence="1">The sequence shown here is derived from an EMBL/GenBank/DDBJ whole genome shotgun (WGS) entry which is preliminary data.</text>
</comment>
<dbReference type="EMBL" id="WJBC01000002">
    <property type="protein sequence ID" value="MBC3803117.1"/>
    <property type="molecule type" value="Genomic_DNA"/>
</dbReference>
<dbReference type="Proteomes" id="UP000603234">
    <property type="component" value="Unassembled WGS sequence"/>
</dbReference>
<evidence type="ECO:0008006" key="3">
    <source>
        <dbReference type="Google" id="ProtNLM"/>
    </source>
</evidence>
<dbReference type="Pfam" id="PF18905">
    <property type="entry name" value="DUF5661"/>
    <property type="match status" value="1"/>
</dbReference>
<evidence type="ECO:0000313" key="1">
    <source>
        <dbReference type="EMBL" id="MBC3803117.1"/>
    </source>
</evidence>
<evidence type="ECO:0000313" key="2">
    <source>
        <dbReference type="Proteomes" id="UP000603234"/>
    </source>
</evidence>
<organism evidence="1 2">
    <name type="scientific">Acetobacterium fimetarium</name>
    <dbReference type="NCBI Taxonomy" id="52691"/>
    <lineage>
        <taxon>Bacteria</taxon>
        <taxon>Bacillati</taxon>
        <taxon>Bacillota</taxon>
        <taxon>Clostridia</taxon>
        <taxon>Eubacteriales</taxon>
        <taxon>Eubacteriaceae</taxon>
        <taxon>Acetobacterium</taxon>
    </lineage>
</organism>
<reference evidence="1 2" key="1">
    <citation type="journal article" date="2020" name="mSystems">
        <title>Defining Genomic and Predicted Metabolic Features of the Acetobacterium Genus.</title>
        <authorList>
            <person name="Ross D.E."/>
            <person name="Marshall C.W."/>
            <person name="Gulliver D."/>
            <person name="May H.D."/>
            <person name="Norman R.S."/>
        </authorList>
    </citation>
    <scope>NUCLEOTIDE SEQUENCE [LARGE SCALE GENOMIC DNA]</scope>
    <source>
        <strain evidence="1 2">DSM 8238</strain>
    </source>
</reference>
<sequence length="90" mass="10377">MSEKKGFTPEQAKEIGRMLGIDWKKFDIEQFRMGMDVELEHGTCDSHTNVTGDDAFVTGKIALAHLNEFPDYYTRLEKMEVEAEAFWEGK</sequence>
<protein>
    <recommendedName>
        <fullName evidence="3">Phage protein</fullName>
    </recommendedName>
</protein>
<accession>A0ABR6WRG8</accession>